<protein>
    <submittedName>
        <fullName evidence="2">4Fe-4S ferredoxin iron-sulfur binding domain-containing protein</fullName>
    </submittedName>
</protein>
<dbReference type="AlphaFoldDB" id="A0A1D3L361"/>
<evidence type="ECO:0000259" key="1">
    <source>
        <dbReference type="PROSITE" id="PS51379"/>
    </source>
</evidence>
<dbReference type="Gene3D" id="3.30.70.20">
    <property type="match status" value="1"/>
</dbReference>
<dbReference type="PATRIC" id="fig|129848.4.peg.1498"/>
<evidence type="ECO:0000313" key="2">
    <source>
        <dbReference type="EMBL" id="SCG86027.1"/>
    </source>
</evidence>
<dbReference type="Pfam" id="PF12838">
    <property type="entry name" value="Fer4_7"/>
    <property type="match status" value="1"/>
</dbReference>
<dbReference type="InterPro" id="IPR017900">
    <property type="entry name" value="4Fe4S_Fe_S_CS"/>
</dbReference>
<dbReference type="Proteomes" id="UP000094707">
    <property type="component" value="Chromosome I"/>
</dbReference>
<keyword evidence="3" id="KW-1185">Reference proteome</keyword>
<accession>A0A1D3L361</accession>
<dbReference type="EMBL" id="LT607756">
    <property type="protein sequence ID" value="SCG86027.1"/>
    <property type="molecule type" value="Genomic_DNA"/>
</dbReference>
<dbReference type="RefSeq" id="WP_071907132.1">
    <property type="nucleotide sequence ID" value="NZ_LT607756.1"/>
</dbReference>
<dbReference type="InterPro" id="IPR017896">
    <property type="entry name" value="4Fe4S_Fe-S-bd"/>
</dbReference>
<dbReference type="PROSITE" id="PS51379">
    <property type="entry name" value="4FE4S_FER_2"/>
    <property type="match status" value="1"/>
</dbReference>
<dbReference type="GO" id="GO:0016491">
    <property type="term" value="F:oxidoreductase activity"/>
    <property type="evidence" value="ECO:0007669"/>
    <property type="project" value="UniProtKB-ARBA"/>
</dbReference>
<gene>
    <name evidence="2" type="ORF">MCBB_1471</name>
</gene>
<dbReference type="PANTHER" id="PTHR42827">
    <property type="entry name" value="IRON-SULFUR CLUSTER-BINDING PROTEIN-RELATED"/>
    <property type="match status" value="1"/>
</dbReference>
<dbReference type="GeneID" id="30412312"/>
<dbReference type="OrthoDB" id="23478at2157"/>
<dbReference type="SUPFAM" id="SSF54862">
    <property type="entry name" value="4Fe-4S ferredoxins"/>
    <property type="match status" value="1"/>
</dbReference>
<name>A0A1D3L361_9EURY</name>
<organism evidence="2 3">
    <name type="scientific">Methanobacterium congolense</name>
    <dbReference type="NCBI Taxonomy" id="118062"/>
    <lineage>
        <taxon>Archaea</taxon>
        <taxon>Methanobacteriati</taxon>
        <taxon>Methanobacteriota</taxon>
        <taxon>Methanomada group</taxon>
        <taxon>Methanobacteria</taxon>
        <taxon>Methanobacteriales</taxon>
        <taxon>Methanobacteriaceae</taxon>
        <taxon>Methanobacterium</taxon>
    </lineage>
</organism>
<sequence length="300" mass="34715">MKPRKKARSIKEELLLKCRELEVPLVGFTPVERWEKPPEELPNTFKEWIPKEFRPQSIYPEAKTVVVIGLPVQLPIVETAPSIYYHNLYNTVNALLDEKAYEISNFLTEKGYPSIYLPRDGYGDIDVLIERPLAFFSHKYAAYLAGLGSIGLNNVILTPEYGPRVRFTSIFTTAPIESEVPKINDLCTRCMRCTVECPVNAIYPQNLIKNDLKNELSDPKMDLKYFPPPMDKLKCALRSKNLRKELRAPCGICIKVCPVGEDRKVFGREDMKIYSKNEDFKVYHEAWEHVKRYGTRKKHE</sequence>
<reference evidence="2 3" key="1">
    <citation type="submission" date="2016-08" db="EMBL/GenBank/DDBJ databases">
        <authorList>
            <person name="Seilhamer J.J."/>
        </authorList>
    </citation>
    <scope>NUCLEOTIDE SEQUENCE [LARGE SCALE GENOMIC DNA]</scope>
    <source>
        <strain evidence="2">Buetzberg</strain>
    </source>
</reference>
<proteinExistence type="predicted"/>
<feature type="domain" description="4Fe-4S ferredoxin-type" evidence="1">
    <location>
        <begin position="179"/>
        <end position="207"/>
    </location>
</feature>
<dbReference type="KEGG" id="mcub:MCBB_1471"/>
<dbReference type="PANTHER" id="PTHR42827:SF1">
    <property type="entry name" value="IRON-SULFUR CLUSTER-BINDING PROTEIN"/>
    <property type="match status" value="1"/>
</dbReference>
<dbReference type="PROSITE" id="PS00198">
    <property type="entry name" value="4FE4S_FER_1"/>
    <property type="match status" value="1"/>
</dbReference>
<dbReference type="STRING" id="118062.MCBB_1471"/>
<evidence type="ECO:0000313" key="3">
    <source>
        <dbReference type="Proteomes" id="UP000094707"/>
    </source>
</evidence>